<keyword evidence="4 6" id="KW-1133">Transmembrane helix</keyword>
<evidence type="ECO:0000256" key="4">
    <source>
        <dbReference type="ARBA" id="ARBA00022989"/>
    </source>
</evidence>
<name>A0A1G9W512_9FIRM</name>
<feature type="transmembrane region" description="Helical" evidence="6">
    <location>
        <begin position="200"/>
        <end position="221"/>
    </location>
</feature>
<dbReference type="RefSeq" id="WP_092638181.1">
    <property type="nucleotide sequence ID" value="NZ_FNID01000005.1"/>
</dbReference>
<dbReference type="EMBL" id="FNID01000005">
    <property type="protein sequence ID" value="SDM79307.1"/>
    <property type="molecule type" value="Genomic_DNA"/>
</dbReference>
<dbReference type="InterPro" id="IPR027022">
    <property type="entry name" value="ABC_permease_BceB-typ"/>
</dbReference>
<reference evidence="8 9" key="1">
    <citation type="submission" date="2016-10" db="EMBL/GenBank/DDBJ databases">
        <authorList>
            <person name="de Groot N.N."/>
        </authorList>
    </citation>
    <scope>NUCLEOTIDE SEQUENCE [LARGE SCALE GENOMIC DNA]</scope>
    <source>
        <strain evidence="8 9">CGMCC 1.5012</strain>
    </source>
</reference>
<evidence type="ECO:0000256" key="1">
    <source>
        <dbReference type="ARBA" id="ARBA00004651"/>
    </source>
</evidence>
<feature type="transmembrane region" description="Helical" evidence="6">
    <location>
        <begin position="57"/>
        <end position="82"/>
    </location>
</feature>
<dbReference type="PANTHER" id="PTHR46795">
    <property type="entry name" value="ABC TRANSPORTER PERMEASE-RELATED-RELATED"/>
    <property type="match status" value="1"/>
</dbReference>
<evidence type="ECO:0000259" key="7">
    <source>
        <dbReference type="Pfam" id="PF02687"/>
    </source>
</evidence>
<keyword evidence="2 6" id="KW-1003">Cell membrane</keyword>
<evidence type="ECO:0000256" key="2">
    <source>
        <dbReference type="ARBA" id="ARBA00022475"/>
    </source>
</evidence>
<sequence>MNRFFYSRLAVTNIKKNKSLYLPYLLAGTLIISLFYILSSVSIMVGESKMEGGSTMGALLVMSTGICGFFSLIILFYINSFIIKSRKKEFGLYSILGMEKRHISIVMFWEVLITGAVCILLGIVGGAVFSQLLFLLLLKIIGVPAALTFQIPLSSVLTTLILYGAGFAVVLVFDVIGVARTNPIDLLHSSKKGEREPKSHWLLTLFGALALGGGYVLSWTVQAPSQALVVFLPAVLLVIIGTYCLFTAGSIVFLKLLRKNRSYYYQPRNFISVSGMIYRMKQNAAGLASICILATSVLVTLSSTVSLYIGEEDILHSQYPRQVQVTCVADEQSSSVVQSAVADHAKEYGFTVENALGYTNLYFPATKDGDKFNAVQSYDADTYNINFVPLQDYNRNTGSNYTLKDGEALLYMEAEPIQSASFTLLNRHYQIKDRIPVPEFMDTNYSTSYVLIVLPEYSDLASVCDDYNKYLGGKAERTLWYSYSYDLAGDKAQLQEYYGTLRDSLNKTVPRLAQTENIDNARKDFYRMYGTFLFVGIFFVTLFLIATVLIIYYKQITEGYDDHDRFQIMQKVGMSDKEVRGTIQKQVLMVFFLPLGMAVIHIAVAFKVLCKLLLAFQLTNTMLFLVCTIGAVLLFAILYFVVYQLTARTYYRIVQAKN</sequence>
<dbReference type="GO" id="GO:0005886">
    <property type="term" value="C:plasma membrane"/>
    <property type="evidence" value="ECO:0007669"/>
    <property type="project" value="UniProtKB-SubCell"/>
</dbReference>
<organism evidence="8 9">
    <name type="scientific">Acetanaerobacterium elongatum</name>
    <dbReference type="NCBI Taxonomy" id="258515"/>
    <lineage>
        <taxon>Bacteria</taxon>
        <taxon>Bacillati</taxon>
        <taxon>Bacillota</taxon>
        <taxon>Clostridia</taxon>
        <taxon>Eubacteriales</taxon>
        <taxon>Oscillospiraceae</taxon>
        <taxon>Acetanaerobacterium</taxon>
    </lineage>
</organism>
<feature type="domain" description="ABC3 transporter permease C-terminal" evidence="7">
    <location>
        <begin position="66"/>
        <end position="164"/>
    </location>
</feature>
<evidence type="ECO:0000256" key="6">
    <source>
        <dbReference type="PIRNR" id="PIRNR018968"/>
    </source>
</evidence>
<dbReference type="Pfam" id="PF02687">
    <property type="entry name" value="FtsX"/>
    <property type="match status" value="1"/>
</dbReference>
<evidence type="ECO:0000256" key="5">
    <source>
        <dbReference type="ARBA" id="ARBA00023136"/>
    </source>
</evidence>
<dbReference type="STRING" id="258515.SAMN05192585_10538"/>
<dbReference type="PANTHER" id="PTHR46795:SF3">
    <property type="entry name" value="ABC TRANSPORTER PERMEASE"/>
    <property type="match status" value="1"/>
</dbReference>
<feature type="transmembrane region" description="Helical" evidence="6">
    <location>
        <begin position="587"/>
        <end position="609"/>
    </location>
</feature>
<comment type="similarity">
    <text evidence="6">Belongs to the ABC-4 integral membrane protein family.</text>
</comment>
<dbReference type="OrthoDB" id="9781780at2"/>
<feature type="transmembrane region" description="Helical" evidence="6">
    <location>
        <begin position="284"/>
        <end position="309"/>
    </location>
</feature>
<keyword evidence="3 6" id="KW-0812">Transmembrane</keyword>
<keyword evidence="6" id="KW-0813">Transport</keyword>
<feature type="transmembrane region" description="Helical" evidence="6">
    <location>
        <begin position="103"/>
        <end position="136"/>
    </location>
</feature>
<feature type="transmembrane region" description="Helical" evidence="6">
    <location>
        <begin position="621"/>
        <end position="642"/>
    </location>
</feature>
<accession>A0A1G9W512</accession>
<feature type="transmembrane region" description="Helical" evidence="6">
    <location>
        <begin position="528"/>
        <end position="553"/>
    </location>
</feature>
<dbReference type="AlphaFoldDB" id="A0A1G9W512"/>
<feature type="transmembrane region" description="Helical" evidence="6">
    <location>
        <begin position="156"/>
        <end position="179"/>
    </location>
</feature>
<feature type="transmembrane region" description="Helical" evidence="6">
    <location>
        <begin position="21"/>
        <end position="45"/>
    </location>
</feature>
<protein>
    <submittedName>
        <fullName evidence="8">Putative ABC transport system permease protein</fullName>
    </submittedName>
</protein>
<dbReference type="GO" id="GO:0055085">
    <property type="term" value="P:transmembrane transport"/>
    <property type="evidence" value="ECO:0007669"/>
    <property type="project" value="UniProtKB-UniRule"/>
</dbReference>
<gene>
    <name evidence="8" type="ORF">SAMN05192585_10538</name>
</gene>
<comment type="subcellular location">
    <subcellularLocation>
        <location evidence="1 6">Cell membrane</location>
        <topology evidence="1 6">Multi-pass membrane protein</topology>
    </subcellularLocation>
</comment>
<dbReference type="PIRSF" id="PIRSF018968">
    <property type="entry name" value="ABC_permease_BceB"/>
    <property type="match status" value="1"/>
</dbReference>
<dbReference type="Proteomes" id="UP000199182">
    <property type="component" value="Unassembled WGS sequence"/>
</dbReference>
<proteinExistence type="inferred from homology"/>
<keyword evidence="5 6" id="KW-0472">Membrane</keyword>
<evidence type="ECO:0000313" key="8">
    <source>
        <dbReference type="EMBL" id="SDM79307.1"/>
    </source>
</evidence>
<feature type="transmembrane region" description="Helical" evidence="6">
    <location>
        <begin position="227"/>
        <end position="254"/>
    </location>
</feature>
<evidence type="ECO:0000256" key="3">
    <source>
        <dbReference type="ARBA" id="ARBA00022692"/>
    </source>
</evidence>
<dbReference type="InterPro" id="IPR052536">
    <property type="entry name" value="ABC-4_Integral_Memb_Prot"/>
</dbReference>
<keyword evidence="9" id="KW-1185">Reference proteome</keyword>
<dbReference type="InterPro" id="IPR003838">
    <property type="entry name" value="ABC3_permease_C"/>
</dbReference>
<evidence type="ECO:0000313" key="9">
    <source>
        <dbReference type="Proteomes" id="UP000199182"/>
    </source>
</evidence>